<dbReference type="EMBL" id="OIVN01006226">
    <property type="protein sequence ID" value="SPD28347.1"/>
    <property type="molecule type" value="Genomic_DNA"/>
</dbReference>
<accession>A0A2N9ISB4</accession>
<dbReference type="AlphaFoldDB" id="A0A2N9ISB4"/>
<dbReference type="PANTHER" id="PTHR35420">
    <property type="entry name" value="OS02G0198500 PROTEIN"/>
    <property type="match status" value="1"/>
</dbReference>
<proteinExistence type="predicted"/>
<organism evidence="2">
    <name type="scientific">Fagus sylvatica</name>
    <name type="common">Beechnut</name>
    <dbReference type="NCBI Taxonomy" id="28930"/>
    <lineage>
        <taxon>Eukaryota</taxon>
        <taxon>Viridiplantae</taxon>
        <taxon>Streptophyta</taxon>
        <taxon>Embryophyta</taxon>
        <taxon>Tracheophyta</taxon>
        <taxon>Spermatophyta</taxon>
        <taxon>Magnoliopsida</taxon>
        <taxon>eudicotyledons</taxon>
        <taxon>Gunneridae</taxon>
        <taxon>Pentapetalae</taxon>
        <taxon>rosids</taxon>
        <taxon>fabids</taxon>
        <taxon>Fagales</taxon>
        <taxon>Fagaceae</taxon>
        <taxon>Fagus</taxon>
    </lineage>
</organism>
<protein>
    <submittedName>
        <fullName evidence="2">Uncharacterized protein</fullName>
    </submittedName>
</protein>
<keyword evidence="1" id="KW-0812">Transmembrane</keyword>
<keyword evidence="1" id="KW-1133">Transmembrane helix</keyword>
<evidence type="ECO:0000256" key="1">
    <source>
        <dbReference type="SAM" id="Phobius"/>
    </source>
</evidence>
<gene>
    <name evidence="2" type="ORF">FSB_LOCUS56229</name>
</gene>
<dbReference type="PANTHER" id="PTHR35420:SF1">
    <property type="entry name" value="OS09G0480532 PROTEIN"/>
    <property type="match status" value="1"/>
</dbReference>
<evidence type="ECO:0000313" key="2">
    <source>
        <dbReference type="EMBL" id="SPD28347.1"/>
    </source>
</evidence>
<sequence length="143" mass="14032">MARDFVALVGAHEDDASAVLESTGCLLLLGMIIMSLSIISMVIFACIDDDISSIPHKKTVIRTHNRRASHRGGRGAAWGGGSGGAIAGGGCGGGGSGGANAGGGCGGGGSGGEVVGVGVVEVEVELEVEVVDMKNGDRVQIIG</sequence>
<name>A0A2N9ISB4_FAGSY</name>
<feature type="transmembrane region" description="Helical" evidence="1">
    <location>
        <begin position="26"/>
        <end position="47"/>
    </location>
</feature>
<keyword evidence="1" id="KW-0472">Membrane</keyword>
<reference evidence="2" key="1">
    <citation type="submission" date="2018-02" db="EMBL/GenBank/DDBJ databases">
        <authorList>
            <person name="Cohen D.B."/>
            <person name="Kent A.D."/>
        </authorList>
    </citation>
    <scope>NUCLEOTIDE SEQUENCE</scope>
</reference>